<dbReference type="EMBL" id="RJSG01000001">
    <property type="protein sequence ID" value="RNL80983.1"/>
    <property type="molecule type" value="Genomic_DNA"/>
</dbReference>
<evidence type="ECO:0000313" key="3">
    <source>
        <dbReference type="Proteomes" id="UP000277094"/>
    </source>
</evidence>
<gene>
    <name evidence="2" type="ORF">EFL95_00945</name>
</gene>
<name>A0A3N0DZR5_9ACTN</name>
<comment type="caution">
    <text evidence="2">The sequence shown here is derived from an EMBL/GenBank/DDBJ whole genome shotgun (WGS) entry which is preliminary data.</text>
</comment>
<evidence type="ECO:0000313" key="2">
    <source>
        <dbReference type="EMBL" id="RNL80983.1"/>
    </source>
</evidence>
<reference evidence="2 3" key="1">
    <citation type="submission" date="2018-11" db="EMBL/GenBank/DDBJ databases">
        <authorList>
            <person name="Li F."/>
        </authorList>
    </citation>
    <scope>NUCLEOTIDE SEQUENCE [LARGE SCALE GENOMIC DNA]</scope>
    <source>
        <strain evidence="2 3">KIS18-7</strain>
    </source>
</reference>
<feature type="transmembrane region" description="Helical" evidence="1">
    <location>
        <begin position="55"/>
        <end position="76"/>
    </location>
</feature>
<keyword evidence="3" id="KW-1185">Reference proteome</keyword>
<accession>A0A3N0DZR5</accession>
<dbReference type="Proteomes" id="UP000277094">
    <property type="component" value="Unassembled WGS sequence"/>
</dbReference>
<keyword evidence="1" id="KW-0812">Transmembrane</keyword>
<keyword evidence="1" id="KW-0472">Membrane</keyword>
<proteinExistence type="predicted"/>
<keyword evidence="1" id="KW-1133">Transmembrane helix</keyword>
<protein>
    <submittedName>
        <fullName evidence="2">Uncharacterized protein</fullName>
    </submittedName>
</protein>
<dbReference type="AlphaFoldDB" id="A0A3N0DZR5"/>
<sequence>MTDGDDEDLELIQPEDFLPRNPFPTDAQRLGFDRWSGGGIDFAASLNGRKRSHRYVAITLLVVFATPLVLTVLNLLR</sequence>
<evidence type="ECO:0000256" key="1">
    <source>
        <dbReference type="SAM" id="Phobius"/>
    </source>
</evidence>
<organism evidence="2 3">
    <name type="scientific">Nocardioides marmorisolisilvae</name>
    <dbReference type="NCBI Taxonomy" id="1542737"/>
    <lineage>
        <taxon>Bacteria</taxon>
        <taxon>Bacillati</taxon>
        <taxon>Actinomycetota</taxon>
        <taxon>Actinomycetes</taxon>
        <taxon>Propionibacteriales</taxon>
        <taxon>Nocardioidaceae</taxon>
        <taxon>Nocardioides</taxon>
    </lineage>
</organism>